<dbReference type="InterPro" id="IPR011009">
    <property type="entry name" value="Kinase-like_dom_sf"/>
</dbReference>
<dbReference type="AlphaFoldDB" id="A0A939LQ01"/>
<name>A0A939LQ01_9CELL</name>
<evidence type="ECO:0000259" key="1">
    <source>
        <dbReference type="Pfam" id="PF01636"/>
    </source>
</evidence>
<dbReference type="SUPFAM" id="SSF56112">
    <property type="entry name" value="Protein kinase-like (PK-like)"/>
    <property type="match status" value="1"/>
</dbReference>
<dbReference type="EMBL" id="JAGEMK010000001">
    <property type="protein sequence ID" value="MBO1750830.1"/>
    <property type="molecule type" value="Genomic_DNA"/>
</dbReference>
<dbReference type="Pfam" id="PF01636">
    <property type="entry name" value="APH"/>
    <property type="match status" value="1"/>
</dbReference>
<organism evidence="2 3">
    <name type="scientific">Actinotalea soli</name>
    <dbReference type="NCBI Taxonomy" id="2819234"/>
    <lineage>
        <taxon>Bacteria</taxon>
        <taxon>Bacillati</taxon>
        <taxon>Actinomycetota</taxon>
        <taxon>Actinomycetes</taxon>
        <taxon>Micrococcales</taxon>
        <taxon>Cellulomonadaceae</taxon>
        <taxon>Actinotalea</taxon>
    </lineage>
</organism>
<dbReference type="Gene3D" id="3.90.1200.10">
    <property type="match status" value="1"/>
</dbReference>
<dbReference type="RefSeq" id="WP_208054448.1">
    <property type="nucleotide sequence ID" value="NZ_JAGEMK010000001.1"/>
</dbReference>
<feature type="domain" description="Aminoglycoside phosphotransferase" evidence="1">
    <location>
        <begin position="62"/>
        <end position="270"/>
    </location>
</feature>
<evidence type="ECO:0000313" key="3">
    <source>
        <dbReference type="Proteomes" id="UP000664209"/>
    </source>
</evidence>
<dbReference type="InterPro" id="IPR002575">
    <property type="entry name" value="Aminoglycoside_PTrfase"/>
</dbReference>
<gene>
    <name evidence="2" type="ORF">J4G33_03340</name>
</gene>
<keyword evidence="3" id="KW-1185">Reference proteome</keyword>
<proteinExistence type="predicted"/>
<sequence>MTTNEPGPRAFSGSRLGWADLPRSVRSRIADLAGAEVVSEASATSGFSPGYAATLELGNGTEVFVKAVSPEQNPHSPDLARAEVVAARALPAEVRSPRLLWSDDDGTWVLLGFQAVHGRSPAMPWQPEELGLVLAAVEDLAQTGTGARGDLHPLTEDLTALAPSWQRLAEDPTSLDAAVAAAGEHGAWLRDHLADLADWARDAPEAAAGDCLVHGDLRGDNVMIEPDGTVWLIDWPWAAAAGAPWYDLLSMLPSVAMQGGGDPGSMFWRHPVSRGADPDAVRSTLAALTGYFVHGAVQPPPPGIGNLREFQRAQGLEALAWLRSL</sequence>
<dbReference type="Proteomes" id="UP000664209">
    <property type="component" value="Unassembled WGS sequence"/>
</dbReference>
<accession>A0A939LQ01</accession>
<evidence type="ECO:0000313" key="2">
    <source>
        <dbReference type="EMBL" id="MBO1750830.1"/>
    </source>
</evidence>
<comment type="caution">
    <text evidence="2">The sequence shown here is derived from an EMBL/GenBank/DDBJ whole genome shotgun (WGS) entry which is preliminary data.</text>
</comment>
<protein>
    <submittedName>
        <fullName evidence="2">Phosphotransferase</fullName>
    </submittedName>
</protein>
<reference evidence="2" key="1">
    <citation type="submission" date="2021-03" db="EMBL/GenBank/DDBJ databases">
        <title>Actinotalea soli sp. nov., isolated from soil.</title>
        <authorList>
            <person name="Ping W."/>
            <person name="Zhang J."/>
        </authorList>
    </citation>
    <scope>NUCLEOTIDE SEQUENCE</scope>
    <source>
        <strain evidence="2">BY-33</strain>
    </source>
</reference>